<comment type="caution">
    <text evidence="2">The sequence shown here is derived from an EMBL/GenBank/DDBJ whole genome shotgun (WGS) entry which is preliminary data.</text>
</comment>
<keyword evidence="1" id="KW-0732">Signal</keyword>
<protein>
    <submittedName>
        <fullName evidence="2">Uncharacterized protein</fullName>
    </submittedName>
</protein>
<accession>A0AAI9TZF7</accession>
<dbReference type="EMBL" id="MLGG01000079">
    <property type="protein sequence ID" value="KAK1447682.1"/>
    <property type="molecule type" value="Genomic_DNA"/>
</dbReference>
<feature type="signal peptide" evidence="1">
    <location>
        <begin position="1"/>
        <end position="22"/>
    </location>
</feature>
<evidence type="ECO:0000256" key="1">
    <source>
        <dbReference type="SAM" id="SignalP"/>
    </source>
</evidence>
<evidence type="ECO:0000313" key="3">
    <source>
        <dbReference type="Proteomes" id="UP001239795"/>
    </source>
</evidence>
<feature type="chain" id="PRO_5042611430" evidence="1">
    <location>
        <begin position="23"/>
        <end position="335"/>
    </location>
</feature>
<keyword evidence="3" id="KW-1185">Reference proteome</keyword>
<reference evidence="2 3" key="1">
    <citation type="submission" date="2016-10" db="EMBL/GenBank/DDBJ databases">
        <title>The genome sequence of Colletotrichum fioriniae PJ7.</title>
        <authorList>
            <person name="Baroncelli R."/>
        </authorList>
    </citation>
    <scope>NUCLEOTIDE SEQUENCE [LARGE SCALE GENOMIC DNA]</scope>
    <source>
        <strain evidence="2">Col 31</strain>
    </source>
</reference>
<dbReference type="AlphaFoldDB" id="A0AAI9TZF7"/>
<sequence>MWKSNAGKFCFCLSTSLLPMNAWLTPHTTRHTDTPISRSLAPSHTRLPHFSHTQTILIAGSQLDWNSRQGYRRAATPALTFTSPHLISPCLTAHRHTDTVPCRSTPGLPIRTLPYLSLSPLDAPRPPPLTPRPHLRSFLLSCRRVKRTQRVALRPVPSLQPHPTVPSCASHPPLPLSAYPSILPLLSKKVPTAWDLASLPTLRILRTLSSSTSFLIQVAARRRPPPDCHLLALVLSHRPALWHFLGTLLGSFFTRLDIVNHRAITDTLLTIPSCLISHWQPLIWRPITPRHLPPITRTKPFTLSHRTHLIHFGPLISTFSHPRVLYFPLLTYCTY</sequence>
<name>A0AAI9TZF7_9PEZI</name>
<evidence type="ECO:0000313" key="2">
    <source>
        <dbReference type="EMBL" id="KAK1447682.1"/>
    </source>
</evidence>
<proteinExistence type="predicted"/>
<dbReference type="Proteomes" id="UP001239795">
    <property type="component" value="Unassembled WGS sequence"/>
</dbReference>
<gene>
    <name evidence="2" type="ORF">CMEL01_09521</name>
</gene>
<organism evidence="2 3">
    <name type="scientific">Colletotrichum melonis</name>
    <dbReference type="NCBI Taxonomy" id="1209925"/>
    <lineage>
        <taxon>Eukaryota</taxon>
        <taxon>Fungi</taxon>
        <taxon>Dikarya</taxon>
        <taxon>Ascomycota</taxon>
        <taxon>Pezizomycotina</taxon>
        <taxon>Sordariomycetes</taxon>
        <taxon>Hypocreomycetidae</taxon>
        <taxon>Glomerellales</taxon>
        <taxon>Glomerellaceae</taxon>
        <taxon>Colletotrichum</taxon>
        <taxon>Colletotrichum acutatum species complex</taxon>
    </lineage>
</organism>